<feature type="region of interest" description="Disordered" evidence="1">
    <location>
        <begin position="67"/>
        <end position="156"/>
    </location>
</feature>
<gene>
    <name evidence="2" type="ORF">MRATA1EN1_LOCUS26365</name>
</gene>
<accession>A0ABN8ZV46</accession>
<proteinExistence type="predicted"/>
<reference evidence="2" key="1">
    <citation type="submission" date="2023-04" db="EMBL/GenBank/DDBJ databases">
        <authorList>
            <consortium name="ELIXIR-Norway"/>
        </authorList>
    </citation>
    <scope>NUCLEOTIDE SEQUENCE [LARGE SCALE GENOMIC DNA]</scope>
</reference>
<feature type="compositionally biased region" description="Low complexity" evidence="1">
    <location>
        <begin position="130"/>
        <end position="143"/>
    </location>
</feature>
<evidence type="ECO:0000313" key="3">
    <source>
        <dbReference type="Proteomes" id="UP001176941"/>
    </source>
</evidence>
<sequence>MKPGQPLPPPALPSAGLAEAVLTWPLHSRWPSRTGRPRSPGAREAPGPPCAGRLPLSVQDESVLGLRAQARSRPSVHHSSFQKRPRRPGELTRSVGIRDGTDLPRGVRSRVRERSARGQLRPRVTCRLRAAAAAPAQAAALPAPHDRRAPGAPCAL</sequence>
<feature type="region of interest" description="Disordered" evidence="1">
    <location>
        <begin position="26"/>
        <end position="55"/>
    </location>
</feature>
<feature type="compositionally biased region" description="Basic residues" evidence="1">
    <location>
        <begin position="74"/>
        <end position="86"/>
    </location>
</feature>
<organism evidence="2 3">
    <name type="scientific">Rangifer tarandus platyrhynchus</name>
    <name type="common">Svalbard reindeer</name>
    <dbReference type="NCBI Taxonomy" id="3082113"/>
    <lineage>
        <taxon>Eukaryota</taxon>
        <taxon>Metazoa</taxon>
        <taxon>Chordata</taxon>
        <taxon>Craniata</taxon>
        <taxon>Vertebrata</taxon>
        <taxon>Euteleostomi</taxon>
        <taxon>Mammalia</taxon>
        <taxon>Eutheria</taxon>
        <taxon>Laurasiatheria</taxon>
        <taxon>Artiodactyla</taxon>
        <taxon>Ruminantia</taxon>
        <taxon>Pecora</taxon>
        <taxon>Cervidae</taxon>
        <taxon>Odocoileinae</taxon>
        <taxon>Rangifer</taxon>
    </lineage>
</organism>
<keyword evidence="3" id="KW-1185">Reference proteome</keyword>
<evidence type="ECO:0000256" key="1">
    <source>
        <dbReference type="SAM" id="MobiDB-lite"/>
    </source>
</evidence>
<protein>
    <submittedName>
        <fullName evidence="2">Uncharacterized protein</fullName>
    </submittedName>
</protein>
<name>A0ABN8ZV46_RANTA</name>
<dbReference type="EMBL" id="OX459943">
    <property type="protein sequence ID" value="CAI9177403.1"/>
    <property type="molecule type" value="Genomic_DNA"/>
</dbReference>
<evidence type="ECO:0000313" key="2">
    <source>
        <dbReference type="EMBL" id="CAI9177403.1"/>
    </source>
</evidence>
<dbReference type="Proteomes" id="UP001176941">
    <property type="component" value="Chromosome 7"/>
</dbReference>